<protein>
    <submittedName>
        <fullName evidence="1">Uncharacterized protein</fullName>
    </submittedName>
</protein>
<reference evidence="1 2" key="1">
    <citation type="journal article" date="2020" name="Nat. Food">
        <title>A phased Vanilla planifolia genome enables genetic improvement of flavour and production.</title>
        <authorList>
            <person name="Hasing T."/>
            <person name="Tang H."/>
            <person name="Brym M."/>
            <person name="Khazi F."/>
            <person name="Huang T."/>
            <person name="Chambers A.H."/>
        </authorList>
    </citation>
    <scope>NUCLEOTIDE SEQUENCE [LARGE SCALE GENOMIC DNA]</scope>
    <source>
        <tissue evidence="1">Leaf</tissue>
    </source>
</reference>
<comment type="caution">
    <text evidence="1">The sequence shown here is derived from an EMBL/GenBank/DDBJ whole genome shotgun (WGS) entry which is preliminary data.</text>
</comment>
<name>A0A835RJX9_VANPL</name>
<sequence length="211" mass="24195">MDIKSLRDVAVRLDDQNVMVMELFVRLDGDGMELVIRSDEMIKIRTRLTRTVIENSCRKMLKRCVSVMDEGYTIINLEKLDPLNINDLYLSKFLDVVLQFTSQRLRPIRGSAMSCYWDMFESPMQAARRALPVLASSHDLPVSIPSIGFSSCPCLQIDAEFMPRVPLGGVIYKLRRRRPGAENYDYTAPLPASSIPFAYIQILFTARYELF</sequence>
<evidence type="ECO:0000313" key="2">
    <source>
        <dbReference type="Proteomes" id="UP000636800"/>
    </source>
</evidence>
<dbReference type="AlphaFoldDB" id="A0A835RJX9"/>
<accession>A0A835RJX9</accession>
<dbReference type="Proteomes" id="UP000636800">
    <property type="component" value="Chromosome 2"/>
</dbReference>
<dbReference type="EMBL" id="JADCNL010000002">
    <property type="protein sequence ID" value="KAG0491863.1"/>
    <property type="molecule type" value="Genomic_DNA"/>
</dbReference>
<gene>
    <name evidence="1" type="ORF">HPP92_005261</name>
</gene>
<organism evidence="1 2">
    <name type="scientific">Vanilla planifolia</name>
    <name type="common">Vanilla</name>
    <dbReference type="NCBI Taxonomy" id="51239"/>
    <lineage>
        <taxon>Eukaryota</taxon>
        <taxon>Viridiplantae</taxon>
        <taxon>Streptophyta</taxon>
        <taxon>Embryophyta</taxon>
        <taxon>Tracheophyta</taxon>
        <taxon>Spermatophyta</taxon>
        <taxon>Magnoliopsida</taxon>
        <taxon>Liliopsida</taxon>
        <taxon>Asparagales</taxon>
        <taxon>Orchidaceae</taxon>
        <taxon>Vanilloideae</taxon>
        <taxon>Vanilleae</taxon>
        <taxon>Vanilla</taxon>
    </lineage>
</organism>
<evidence type="ECO:0000313" key="1">
    <source>
        <dbReference type="EMBL" id="KAG0491863.1"/>
    </source>
</evidence>
<proteinExistence type="predicted"/>
<dbReference type="OrthoDB" id="6036at2759"/>
<keyword evidence="2" id="KW-1185">Reference proteome</keyword>